<sequence length="92" mass="10820">MAQRFLIHYPQYTITVEINCPQVLELCKSCQEGLWIIKIMSIFVHRALDDAKMTNKIYRLTFLFMVENILLKIFLGSIDIFSLNFKNAFLIS</sequence>
<name>A0A944CMC8_9BACI</name>
<comment type="caution">
    <text evidence="2">The sequence shown here is derived from an EMBL/GenBank/DDBJ whole genome shotgun (WGS) entry which is preliminary data.</text>
</comment>
<keyword evidence="1" id="KW-0472">Membrane</keyword>
<keyword evidence="1" id="KW-1133">Transmembrane helix</keyword>
<dbReference type="AlphaFoldDB" id="A0A944CMC8"/>
<dbReference type="Proteomes" id="UP000761411">
    <property type="component" value="Unassembled WGS sequence"/>
</dbReference>
<keyword evidence="3" id="KW-1185">Reference proteome</keyword>
<protein>
    <submittedName>
        <fullName evidence="2">Uncharacterized protein</fullName>
    </submittedName>
</protein>
<evidence type="ECO:0000313" key="3">
    <source>
        <dbReference type="Proteomes" id="UP000761411"/>
    </source>
</evidence>
<dbReference type="EMBL" id="QTKX01000002">
    <property type="protein sequence ID" value="MBS8265362.1"/>
    <property type="molecule type" value="Genomic_DNA"/>
</dbReference>
<accession>A0A944CMC8</accession>
<evidence type="ECO:0000256" key="1">
    <source>
        <dbReference type="SAM" id="Phobius"/>
    </source>
</evidence>
<keyword evidence="1" id="KW-0812">Transmembrane</keyword>
<proteinExistence type="predicted"/>
<evidence type="ECO:0000313" key="2">
    <source>
        <dbReference type="EMBL" id="MBS8265362.1"/>
    </source>
</evidence>
<organism evidence="2 3">
    <name type="scientific">Mesobacillus boroniphilus</name>
    <dbReference type="NCBI Taxonomy" id="308892"/>
    <lineage>
        <taxon>Bacteria</taxon>
        <taxon>Bacillati</taxon>
        <taxon>Bacillota</taxon>
        <taxon>Bacilli</taxon>
        <taxon>Bacillales</taxon>
        <taxon>Bacillaceae</taxon>
        <taxon>Mesobacillus</taxon>
    </lineage>
</organism>
<feature type="transmembrane region" description="Helical" evidence="1">
    <location>
        <begin position="62"/>
        <end position="83"/>
    </location>
</feature>
<gene>
    <name evidence="2" type="ORF">DYI25_13100</name>
</gene>
<reference evidence="2 3" key="1">
    <citation type="journal article" date="2021" name="Microorganisms">
        <title>Bacterial Dimethylsulfoniopropionate Biosynthesis in the East China Sea.</title>
        <authorList>
            <person name="Liu J."/>
            <person name="Zhang Y."/>
            <person name="Liu J."/>
            <person name="Zhong H."/>
            <person name="Williams B.T."/>
            <person name="Zheng Y."/>
            <person name="Curson A.R.J."/>
            <person name="Sun C."/>
            <person name="Sun H."/>
            <person name="Song D."/>
            <person name="Wagner Mackenzie B."/>
            <person name="Bermejo Martinez A."/>
            <person name="Todd J.D."/>
            <person name="Zhang X.H."/>
        </authorList>
    </citation>
    <scope>NUCLEOTIDE SEQUENCE [LARGE SCALE GENOMIC DNA]</scope>
    <source>
        <strain evidence="2 3">ESS08</strain>
    </source>
</reference>